<reference evidence="6 7" key="1">
    <citation type="submission" date="2018-12" db="EMBL/GenBank/DDBJ databases">
        <title>Genomic taxonomy of the Vibrionaceae family.</title>
        <authorList>
            <person name="Gomez-Gil B."/>
            <person name="Enciso-Ibarra K."/>
        </authorList>
    </citation>
    <scope>NUCLEOTIDE SEQUENCE [LARGE SCALE GENOMIC DNA]</scope>
    <source>
        <strain evidence="6 7">CAIM 594</strain>
    </source>
</reference>
<dbReference type="GO" id="GO:0015772">
    <property type="term" value="P:oligosaccharide transport"/>
    <property type="evidence" value="ECO:0007669"/>
    <property type="project" value="TreeGrafter"/>
</dbReference>
<dbReference type="RefSeq" id="WP_125321887.1">
    <property type="nucleotide sequence ID" value="NZ_AP024889.1"/>
</dbReference>
<evidence type="ECO:0000313" key="5">
    <source>
        <dbReference type="EMBL" id="NOH72713.1"/>
    </source>
</evidence>
<comment type="caution">
    <text evidence="6">The sequence shown here is derived from an EMBL/GenBank/DDBJ whole genome shotgun (WGS) entry which is preliminary data.</text>
</comment>
<keyword evidence="7" id="KW-1185">Reference proteome</keyword>
<dbReference type="InterPro" id="IPR005318">
    <property type="entry name" value="OM_porin_bac"/>
</dbReference>
<dbReference type="GO" id="GO:0015288">
    <property type="term" value="F:porin activity"/>
    <property type="evidence" value="ECO:0007669"/>
    <property type="project" value="TreeGrafter"/>
</dbReference>
<evidence type="ECO:0000256" key="2">
    <source>
        <dbReference type="ARBA" id="ARBA00022448"/>
    </source>
</evidence>
<evidence type="ECO:0000256" key="4">
    <source>
        <dbReference type="SAM" id="SignalP"/>
    </source>
</evidence>
<dbReference type="AlphaFoldDB" id="A0A3R9F7M1"/>
<comment type="similarity">
    <text evidence="1">Belongs to the outer membrane porin (Opr) (TC 1.B.25) family.</text>
</comment>
<evidence type="ECO:0000313" key="8">
    <source>
        <dbReference type="Proteomes" id="UP000565719"/>
    </source>
</evidence>
<dbReference type="EMBL" id="RSFA01000053">
    <property type="protein sequence ID" value="RSD30757.1"/>
    <property type="molecule type" value="Genomic_DNA"/>
</dbReference>
<dbReference type="Proteomes" id="UP000269041">
    <property type="component" value="Unassembled WGS sequence"/>
</dbReference>
<evidence type="ECO:0000256" key="1">
    <source>
        <dbReference type="ARBA" id="ARBA00009075"/>
    </source>
</evidence>
<dbReference type="GO" id="GO:0016020">
    <property type="term" value="C:membrane"/>
    <property type="evidence" value="ECO:0007669"/>
    <property type="project" value="InterPro"/>
</dbReference>
<reference evidence="5 8" key="2">
    <citation type="submission" date="2019-09" db="EMBL/GenBank/DDBJ databases">
        <title>Draft genome sequencing and comparative genomics of hatchery-associated Vibrios.</title>
        <authorList>
            <person name="Kehlet-Delgado H."/>
            <person name="Mueller R.S."/>
        </authorList>
    </citation>
    <scope>NUCLEOTIDE SEQUENCE [LARGE SCALE GENOMIC DNA]</scope>
    <source>
        <strain evidence="5 8">99-46-Y</strain>
    </source>
</reference>
<name>A0A3R9F7M1_9VIBR</name>
<dbReference type="InterPro" id="IPR023614">
    <property type="entry name" value="Porin_dom_sf"/>
</dbReference>
<feature type="signal peptide" evidence="4">
    <location>
        <begin position="1"/>
        <end position="23"/>
    </location>
</feature>
<accession>A0A3R9F7M1</accession>
<dbReference type="EMBL" id="VTXC01000047">
    <property type="protein sequence ID" value="NOH72713.1"/>
    <property type="molecule type" value="Genomic_DNA"/>
</dbReference>
<evidence type="ECO:0000256" key="3">
    <source>
        <dbReference type="ARBA" id="ARBA00022729"/>
    </source>
</evidence>
<proteinExistence type="inferred from homology"/>
<dbReference type="Proteomes" id="UP000565719">
    <property type="component" value="Unassembled WGS sequence"/>
</dbReference>
<protein>
    <submittedName>
        <fullName evidence="5 6">Porin</fullName>
    </submittedName>
</protein>
<keyword evidence="2" id="KW-0813">Transport</keyword>
<sequence length="466" mass="51691">MDKFFKLSSITLAILVTASPALASSESAAGDQYVEAVDEFMQDSTLNALFVVDTRSRTRTTGKPGGENGDRWSRLNYSAYNAILDFSSGYHEGWLGADIAAYYSDDLYNESLKGDDGYLCNEISTCSNLDWGAGEGDQLKIYKAALKFKSGEDFNARFGMLQSGGNGTVGNVWSFVPGTYRGFELNGKIGEYNLSYFGADQFTAPWLLHEDDYAPALWSDTSWSYLHSLGLNGQLTESLYFQLGIGQATGVKYADNVDWSANQVTSYTDKNDNSSYKAYLKYQHSENTVLAADFYGVNDDVKYDGLGYHAGLSLQQSLGQFSWMSELRYTDTDNRADFVPRTIHTYGMTNGTWSQYWDSLSDWNKAGEIAWYNRLSYDQGNGWNYYLGLGYGTGADSVASGASGDWDYESEYAVNATVSYSLQSGSLKGTTIRLHGTMLERDEYSGANDADETDIRFQVLIPYGFI</sequence>
<dbReference type="PANTHER" id="PTHR34596">
    <property type="entry name" value="CHITOPORIN"/>
    <property type="match status" value="1"/>
</dbReference>
<dbReference type="Gene3D" id="2.40.160.10">
    <property type="entry name" value="Porin"/>
    <property type="match status" value="1"/>
</dbReference>
<evidence type="ECO:0000313" key="7">
    <source>
        <dbReference type="Proteomes" id="UP000269041"/>
    </source>
</evidence>
<feature type="chain" id="PRO_5044600234" evidence="4">
    <location>
        <begin position="24"/>
        <end position="466"/>
    </location>
</feature>
<keyword evidence="3 4" id="KW-0732">Signal</keyword>
<gene>
    <name evidence="6" type="ORF">EJA03_12130</name>
    <name evidence="5" type="ORF">F0225_15385</name>
</gene>
<organism evidence="6 7">
    <name type="scientific">Vibrio pectenicida</name>
    <dbReference type="NCBI Taxonomy" id="62763"/>
    <lineage>
        <taxon>Bacteria</taxon>
        <taxon>Pseudomonadati</taxon>
        <taxon>Pseudomonadota</taxon>
        <taxon>Gammaproteobacteria</taxon>
        <taxon>Vibrionales</taxon>
        <taxon>Vibrionaceae</taxon>
        <taxon>Vibrio</taxon>
    </lineage>
</organism>
<dbReference type="OrthoDB" id="5579297at2"/>
<dbReference type="PANTHER" id="PTHR34596:SF2">
    <property type="entry name" value="CHITOPORIN"/>
    <property type="match status" value="1"/>
</dbReference>
<evidence type="ECO:0000313" key="6">
    <source>
        <dbReference type="EMBL" id="RSD30757.1"/>
    </source>
</evidence>